<dbReference type="EMBL" id="JAAGWK010000010">
    <property type="protein sequence ID" value="NEL53985.1"/>
    <property type="molecule type" value="Genomic_DNA"/>
</dbReference>
<feature type="transmembrane region" description="Helical" evidence="1">
    <location>
        <begin position="177"/>
        <end position="195"/>
    </location>
</feature>
<evidence type="ECO:0000313" key="4">
    <source>
        <dbReference type="Proteomes" id="UP000470470"/>
    </source>
</evidence>
<sequence>MSCAPFREALSARLDGEDPGLPVAELDAHLAHCDGCAPWAERAALVTRRARVAPVTVTPDLTHAVLSALPARLPAARQGSGRLADRVLRAALVLLAVAQGVLAWPSLVHGVDDMSAPAHVAHETGAWNAALAVAFLAVAAAPRLAAGALPLLGSFVAVLTVVTVRDLAAGRVDADRALTHVLLLTGLLLVGLVAWRGRSRGVDRPALVRRRAAA</sequence>
<keyword evidence="4" id="KW-1185">Reference proteome</keyword>
<evidence type="ECO:0000259" key="2">
    <source>
        <dbReference type="Pfam" id="PF13490"/>
    </source>
</evidence>
<dbReference type="AlphaFoldDB" id="A0A7K3WBY5"/>
<keyword evidence="1" id="KW-0472">Membrane</keyword>
<accession>A0A7K3WBY5</accession>
<dbReference type="Pfam" id="PF13490">
    <property type="entry name" value="zf-HC2"/>
    <property type="match status" value="1"/>
</dbReference>
<keyword evidence="1" id="KW-1133">Transmembrane helix</keyword>
<dbReference type="RefSeq" id="WP_152729873.1">
    <property type="nucleotide sequence ID" value="NZ_JAABOZ010000002.1"/>
</dbReference>
<dbReference type="Proteomes" id="UP000470470">
    <property type="component" value="Unassembled WGS sequence"/>
</dbReference>
<name>A0A7K3WBY5_9ACTN</name>
<evidence type="ECO:0000256" key="1">
    <source>
        <dbReference type="SAM" id="Phobius"/>
    </source>
</evidence>
<feature type="transmembrane region" description="Helical" evidence="1">
    <location>
        <begin position="148"/>
        <end position="165"/>
    </location>
</feature>
<feature type="transmembrane region" description="Helical" evidence="1">
    <location>
        <begin position="125"/>
        <end position="141"/>
    </location>
</feature>
<feature type="transmembrane region" description="Helical" evidence="1">
    <location>
        <begin position="87"/>
        <end position="105"/>
    </location>
</feature>
<gene>
    <name evidence="3" type="ORF">G1H19_08240</name>
</gene>
<evidence type="ECO:0000313" key="3">
    <source>
        <dbReference type="EMBL" id="NEL53985.1"/>
    </source>
</evidence>
<proteinExistence type="predicted"/>
<organism evidence="3 4">
    <name type="scientific">Goekera deserti</name>
    <dbReference type="NCBI Taxonomy" id="2497753"/>
    <lineage>
        <taxon>Bacteria</taxon>
        <taxon>Bacillati</taxon>
        <taxon>Actinomycetota</taxon>
        <taxon>Actinomycetes</taxon>
        <taxon>Geodermatophilales</taxon>
        <taxon>Geodermatophilaceae</taxon>
        <taxon>Goekera</taxon>
    </lineage>
</organism>
<feature type="domain" description="Putative zinc-finger" evidence="2">
    <location>
        <begin position="3"/>
        <end position="37"/>
    </location>
</feature>
<comment type="caution">
    <text evidence="3">The sequence shown here is derived from an EMBL/GenBank/DDBJ whole genome shotgun (WGS) entry which is preliminary data.</text>
</comment>
<protein>
    <recommendedName>
        <fullName evidence="2">Putative zinc-finger domain-containing protein</fullName>
    </recommendedName>
</protein>
<keyword evidence="1" id="KW-0812">Transmembrane</keyword>
<reference evidence="3 4" key="1">
    <citation type="submission" date="2020-02" db="EMBL/GenBank/DDBJ databases">
        <title>The whole genome sequence of CPCC 205119.</title>
        <authorList>
            <person name="Jiang Z."/>
        </authorList>
    </citation>
    <scope>NUCLEOTIDE SEQUENCE [LARGE SCALE GENOMIC DNA]</scope>
    <source>
        <strain evidence="3 4">CPCC 205119</strain>
    </source>
</reference>
<dbReference type="InterPro" id="IPR027383">
    <property type="entry name" value="Znf_put"/>
</dbReference>